<gene>
    <name evidence="7" type="ORF">RIF29_20144</name>
</gene>
<evidence type="ECO:0000313" key="7">
    <source>
        <dbReference type="EMBL" id="KAK7267470.1"/>
    </source>
</evidence>
<accession>A0AAN9F2X3</accession>
<dbReference type="PANTHER" id="PTHR11730:SF94">
    <property type="entry name" value="AMMONIUM TRANSPORTER"/>
    <property type="match status" value="1"/>
</dbReference>
<dbReference type="EMBL" id="JAYWIO010000004">
    <property type="protein sequence ID" value="KAK7267470.1"/>
    <property type="molecule type" value="Genomic_DNA"/>
</dbReference>
<proteinExistence type="predicted"/>
<dbReference type="Gene3D" id="1.10.3430.10">
    <property type="entry name" value="Ammonium transporter AmtB like domains"/>
    <property type="match status" value="2"/>
</dbReference>
<reference evidence="7 8" key="1">
    <citation type="submission" date="2024-01" db="EMBL/GenBank/DDBJ databases">
        <title>The genomes of 5 underutilized Papilionoideae crops provide insights into root nodulation and disease resistanc.</title>
        <authorList>
            <person name="Yuan L."/>
        </authorList>
    </citation>
    <scope>NUCLEOTIDE SEQUENCE [LARGE SCALE GENOMIC DNA]</scope>
    <source>
        <strain evidence="7">ZHUSHIDOU_FW_LH</strain>
        <tissue evidence="7">Leaf</tissue>
    </source>
</reference>
<evidence type="ECO:0000313" key="8">
    <source>
        <dbReference type="Proteomes" id="UP001372338"/>
    </source>
</evidence>
<evidence type="ECO:0000256" key="5">
    <source>
        <dbReference type="SAM" id="Phobius"/>
    </source>
</evidence>
<name>A0AAN9F2X3_CROPI</name>
<evidence type="ECO:0000256" key="2">
    <source>
        <dbReference type="ARBA" id="ARBA00022692"/>
    </source>
</evidence>
<evidence type="ECO:0000256" key="1">
    <source>
        <dbReference type="ARBA" id="ARBA00004141"/>
    </source>
</evidence>
<feature type="transmembrane region" description="Helical" evidence="5">
    <location>
        <begin position="128"/>
        <end position="150"/>
    </location>
</feature>
<comment type="subcellular location">
    <subcellularLocation>
        <location evidence="1">Membrane</location>
        <topology evidence="1">Multi-pass membrane protein</topology>
    </subcellularLocation>
</comment>
<feature type="domain" description="Ammonium transporter AmtB-like" evidence="6">
    <location>
        <begin position="123"/>
        <end position="177"/>
    </location>
</feature>
<dbReference type="Proteomes" id="UP001372338">
    <property type="component" value="Unassembled WGS sequence"/>
</dbReference>
<keyword evidence="2 5" id="KW-0812">Transmembrane</keyword>
<dbReference type="GO" id="GO:0008519">
    <property type="term" value="F:ammonium channel activity"/>
    <property type="evidence" value="ECO:0007669"/>
    <property type="project" value="InterPro"/>
</dbReference>
<keyword evidence="3 5" id="KW-1133">Transmembrane helix</keyword>
<dbReference type="GO" id="GO:0005886">
    <property type="term" value="C:plasma membrane"/>
    <property type="evidence" value="ECO:0007669"/>
    <property type="project" value="TreeGrafter"/>
</dbReference>
<dbReference type="GO" id="GO:0097272">
    <property type="term" value="P:ammonium homeostasis"/>
    <property type="evidence" value="ECO:0007669"/>
    <property type="project" value="TreeGrafter"/>
</dbReference>
<evidence type="ECO:0000259" key="6">
    <source>
        <dbReference type="Pfam" id="PF00909"/>
    </source>
</evidence>
<protein>
    <recommendedName>
        <fullName evidence="6">Ammonium transporter AmtB-like domain-containing protein</fullName>
    </recommendedName>
</protein>
<keyword evidence="8" id="KW-1185">Reference proteome</keyword>
<sequence length="186" mass="20288">MATALTCSTTDLHSLLTNATGSNPIAVAEYICQRFDTISNKFIDTTYALDNTYLLFSAYLVFAMQLGFVMLCAGSVLLTLLAPMWCTWLVLLLVSRVLLSKVRVSVGCSVVEPWAAVICGGGKLMAAYVIQILVIIVWVSVTMGSLFFVLHKLNLLRNSVDEEMAGFDLTSHGGLAYVYSEKIELA</sequence>
<feature type="transmembrane region" description="Helical" evidence="5">
    <location>
        <begin position="53"/>
        <end position="73"/>
    </location>
</feature>
<dbReference type="Pfam" id="PF00909">
    <property type="entry name" value="Ammonium_transp"/>
    <property type="match status" value="1"/>
</dbReference>
<evidence type="ECO:0000256" key="4">
    <source>
        <dbReference type="ARBA" id="ARBA00023136"/>
    </source>
</evidence>
<dbReference type="InterPro" id="IPR029020">
    <property type="entry name" value="Ammonium/urea_transptr"/>
</dbReference>
<dbReference type="InterPro" id="IPR024041">
    <property type="entry name" value="NH4_transpt_AmtB-like_dom"/>
</dbReference>
<keyword evidence="4 5" id="KW-0472">Membrane</keyword>
<organism evidence="7 8">
    <name type="scientific">Crotalaria pallida</name>
    <name type="common">Smooth rattlebox</name>
    <name type="synonym">Crotalaria striata</name>
    <dbReference type="NCBI Taxonomy" id="3830"/>
    <lineage>
        <taxon>Eukaryota</taxon>
        <taxon>Viridiplantae</taxon>
        <taxon>Streptophyta</taxon>
        <taxon>Embryophyta</taxon>
        <taxon>Tracheophyta</taxon>
        <taxon>Spermatophyta</taxon>
        <taxon>Magnoliopsida</taxon>
        <taxon>eudicotyledons</taxon>
        <taxon>Gunneridae</taxon>
        <taxon>Pentapetalae</taxon>
        <taxon>rosids</taxon>
        <taxon>fabids</taxon>
        <taxon>Fabales</taxon>
        <taxon>Fabaceae</taxon>
        <taxon>Papilionoideae</taxon>
        <taxon>50 kb inversion clade</taxon>
        <taxon>genistoids sensu lato</taxon>
        <taxon>core genistoids</taxon>
        <taxon>Crotalarieae</taxon>
        <taxon>Crotalaria</taxon>
    </lineage>
</organism>
<dbReference type="AlphaFoldDB" id="A0AAN9F2X3"/>
<evidence type="ECO:0000256" key="3">
    <source>
        <dbReference type="ARBA" id="ARBA00022989"/>
    </source>
</evidence>
<comment type="caution">
    <text evidence="7">The sequence shown here is derived from an EMBL/GenBank/DDBJ whole genome shotgun (WGS) entry which is preliminary data.</text>
</comment>
<dbReference type="PANTHER" id="PTHR11730">
    <property type="entry name" value="AMMONIUM TRANSPORTER"/>
    <property type="match status" value="1"/>
</dbReference>